<dbReference type="OrthoDB" id="5350595at2759"/>
<dbReference type="RefSeq" id="XP_007407944.1">
    <property type="nucleotide sequence ID" value="XM_007407882.1"/>
</dbReference>
<feature type="compositionally biased region" description="Low complexity" evidence="2">
    <location>
        <begin position="10"/>
        <end position="24"/>
    </location>
</feature>
<organism evidence="5">
    <name type="scientific">Melampsora larici-populina (strain 98AG31 / pathotype 3-4-7)</name>
    <name type="common">Poplar leaf rust fungus</name>
    <dbReference type="NCBI Taxonomy" id="747676"/>
    <lineage>
        <taxon>Eukaryota</taxon>
        <taxon>Fungi</taxon>
        <taxon>Dikarya</taxon>
        <taxon>Basidiomycota</taxon>
        <taxon>Pucciniomycotina</taxon>
        <taxon>Pucciniomycetes</taxon>
        <taxon>Pucciniales</taxon>
        <taxon>Melampsoraceae</taxon>
        <taxon>Melampsora</taxon>
    </lineage>
</organism>
<dbReference type="InterPro" id="IPR045669">
    <property type="entry name" value="FHIP_C"/>
</dbReference>
<dbReference type="Pfam" id="PF10257">
    <property type="entry name" value="RAI16-like"/>
    <property type="match status" value="1"/>
</dbReference>
<sequence length="1255" mass="136792">MSFLKNVFGSSSSRSISNSVGSTSRQANSALTQNVPSTLSALASFQNSWLAIKNALSSPAHRHVLLESTSIKDRLDTMWECLAIENHIPVSVANPNGSGSLSSTHAGECVEYFLKNDVPGTLVALSLPDQPVGVKGLVIGFFLSLVVFMDEHFVVHSKVHKPLVRLLRSCVEPELDAEEGDDAGWRTKESAYEEAVVEVMCLSSSNISSTVDGHTSTSRVSTSPSLESPSPALKGDSDMLIFSYLLRFLHREGRTGDLARAGLLFLMELAMGRRIPPTPASPHGPLHKTLHRLEEADSKALESGSMAFGEWILDSDFADVLGAGLGAAYGLLPSRLVITPRNPLDHDGSGGMVLGGMGTHLSDDATDPQTAEEREREQRRTRLLVGLGVSGSEEFRTQMDLFMKLIEFTQDVLRNTTSSPLHHYISAPDPPTLTSLTTPKKPTLTGLSAHTHSPYIFAPSEEVDLGPTPSEIVAAAISSSVLNSIQKLFLNAIMYPSILECSEQDGSAVAVMSYLEAMLSLLETDGELADGVLRFLMTEDDEGLDPMPLTGNAPHHQSARDVMNRRRKSGAIQIIEAEFNKARGHGKGPDGLMSISGTGITYFNSLGRFTLKDLLINNVRSLDGPTATSALKLFHVIVNRHDRYALALLDIRPDPCATAFPFPNDVDELLHLNQTAGSKQLQLFGSTGAYPTEDEDDEDDEEFTYPVINPPQTHEEEMFVYPTTAKNEDGPEEFTYPAHDRDSSVPRLDPAPHRLQSQVMSTPATPHFLKPALELADRIQRSPCPTYQTHRDALDYLTSLIQLIEPSGTVMKQDMSQNPMSTAFGHYLLDAETELTNTATFRRGLLSDCVSASIMGASSQSDSLPCISPQTSMYTQGARLDSEMNLIDYPVIRHGLSAEAPLISSLLESLTRFFTQSPELNLILTGCVASLASCPTRSLDGWLLPVLNGIEGKMLDGESMWVTESSKLELGQDDGDDRSIDFAVEELATSIAEESRRKSAWVSSGEFGDSVLEIYRQLAEQVASYRKSVPGFDKYLHERRQGLVFVENLEDALEGDTSPFGATEEAQAMSPPPPPPIVENAPATKIATPVTEPKSKPKEISFFASLFRPANGAPKKSSPSNRASSRQPQTPTAQTPDRATGFQPFSEHYRQTGSIKLNITPVQTPASTKKHQSRKNEWDFSDDETTSGPETPTKKTRNGTLVVEDQSHKEDRKTKTSTSLSMVLDNVVVLEEALKEIGAIVSARKSLGIDPVRFL</sequence>
<dbReference type="PANTHER" id="PTHR21705">
    <property type="entry name" value="RAI16 PROTEIN-RELATED"/>
    <property type="match status" value="1"/>
</dbReference>
<dbReference type="Proteomes" id="UP000001072">
    <property type="component" value="Unassembled WGS sequence"/>
</dbReference>
<feature type="compositionally biased region" description="Polar residues" evidence="2">
    <location>
        <begin position="207"/>
        <end position="228"/>
    </location>
</feature>
<feature type="region of interest" description="Disordered" evidence="2">
    <location>
        <begin position="1055"/>
        <end position="1081"/>
    </location>
</feature>
<protein>
    <recommendedName>
        <fullName evidence="3">FHF complex subunit HOOK-interacting protein C-terminal domain-containing protein</fullName>
    </recommendedName>
</protein>
<evidence type="ECO:0000256" key="2">
    <source>
        <dbReference type="SAM" id="MobiDB-lite"/>
    </source>
</evidence>
<dbReference type="InterPro" id="IPR019384">
    <property type="entry name" value="FHIP"/>
</dbReference>
<evidence type="ECO:0000259" key="3">
    <source>
        <dbReference type="Pfam" id="PF19314"/>
    </source>
</evidence>
<reference evidence="5" key="1">
    <citation type="journal article" date="2011" name="Proc. Natl. Acad. Sci. U.S.A.">
        <title>Obligate biotrophy features unraveled by the genomic analysis of rust fungi.</title>
        <authorList>
            <person name="Duplessis S."/>
            <person name="Cuomo C.A."/>
            <person name="Lin Y.-C."/>
            <person name="Aerts A."/>
            <person name="Tisserant E."/>
            <person name="Veneault-Fourrey C."/>
            <person name="Joly D.L."/>
            <person name="Hacquard S."/>
            <person name="Amselem J."/>
            <person name="Cantarel B.L."/>
            <person name="Chiu R."/>
            <person name="Coutinho P.M."/>
            <person name="Feau N."/>
            <person name="Field M."/>
            <person name="Frey P."/>
            <person name="Gelhaye E."/>
            <person name="Goldberg J."/>
            <person name="Grabherr M.G."/>
            <person name="Kodira C.D."/>
            <person name="Kohler A."/>
            <person name="Kuees U."/>
            <person name="Lindquist E.A."/>
            <person name="Lucas S.M."/>
            <person name="Mago R."/>
            <person name="Mauceli E."/>
            <person name="Morin E."/>
            <person name="Murat C."/>
            <person name="Pangilinan J.L."/>
            <person name="Park R."/>
            <person name="Pearson M."/>
            <person name="Quesneville H."/>
            <person name="Rouhier N."/>
            <person name="Sakthikumar S."/>
            <person name="Salamov A.A."/>
            <person name="Schmutz J."/>
            <person name="Selles B."/>
            <person name="Shapiro H."/>
            <person name="Tanguay P."/>
            <person name="Tuskan G.A."/>
            <person name="Henrissat B."/>
            <person name="Van de Peer Y."/>
            <person name="Rouze P."/>
            <person name="Ellis J.G."/>
            <person name="Dodds P.N."/>
            <person name="Schein J.E."/>
            <person name="Zhong S."/>
            <person name="Hamelin R.C."/>
            <person name="Grigoriev I.V."/>
            <person name="Szabo L.J."/>
            <person name="Martin F."/>
        </authorList>
    </citation>
    <scope>NUCLEOTIDE SEQUENCE [LARGE SCALE GENOMIC DNA]</scope>
    <source>
        <strain evidence="5">98AG31 / pathotype 3-4-7</strain>
    </source>
</reference>
<dbReference type="eggNOG" id="KOG3695">
    <property type="taxonomic scope" value="Eukaryota"/>
</dbReference>
<dbReference type="PANTHER" id="PTHR21705:SF11">
    <property type="entry name" value="FHIP FAMILY PROTEIN CG3558"/>
    <property type="match status" value="1"/>
</dbReference>
<comment type="similarity">
    <text evidence="1">Belongs to the FHIP family.</text>
</comment>
<feature type="region of interest" description="Disordered" evidence="2">
    <location>
        <begin position="726"/>
        <end position="751"/>
    </location>
</feature>
<dbReference type="VEuPathDB" id="FungiDB:MELLADRAFT_115875"/>
<dbReference type="HOGENOM" id="CLU_004953_0_0_1"/>
<accession>F4RFA3</accession>
<evidence type="ECO:0000256" key="1">
    <source>
        <dbReference type="ARBA" id="ARBA00024336"/>
    </source>
</evidence>
<dbReference type="EMBL" id="GL883099">
    <property type="protein sequence ID" value="EGG08970.1"/>
    <property type="molecule type" value="Genomic_DNA"/>
</dbReference>
<proteinExistence type="inferred from homology"/>
<feature type="compositionally biased region" description="Basic and acidic residues" evidence="2">
    <location>
        <begin position="1205"/>
        <end position="1214"/>
    </location>
</feature>
<dbReference type="Pfam" id="PF19314">
    <property type="entry name" value="DUF5917"/>
    <property type="match status" value="1"/>
</dbReference>
<feature type="region of interest" description="Disordered" evidence="2">
    <location>
        <begin position="1"/>
        <end position="25"/>
    </location>
</feature>
<gene>
    <name evidence="4" type="ORF">MELLADRAFT_115875</name>
</gene>
<dbReference type="InParanoid" id="F4RFA3"/>
<dbReference type="AlphaFoldDB" id="F4RFA3"/>
<feature type="region of interest" description="Disordered" evidence="2">
    <location>
        <begin position="207"/>
        <end position="231"/>
    </location>
</feature>
<keyword evidence="5" id="KW-1185">Reference proteome</keyword>
<feature type="region of interest" description="Disordered" evidence="2">
    <location>
        <begin position="1109"/>
        <end position="1217"/>
    </location>
</feature>
<name>F4RFA3_MELLP</name>
<dbReference type="GeneID" id="18925705"/>
<feature type="compositionally biased region" description="Polar residues" evidence="2">
    <location>
        <begin position="1151"/>
        <end position="1167"/>
    </location>
</feature>
<feature type="compositionally biased region" description="Polar residues" evidence="2">
    <location>
        <begin position="1117"/>
        <end position="1137"/>
    </location>
</feature>
<dbReference type="KEGG" id="mlr:MELLADRAFT_115875"/>
<evidence type="ECO:0000313" key="5">
    <source>
        <dbReference type="Proteomes" id="UP000001072"/>
    </source>
</evidence>
<dbReference type="STRING" id="747676.F4RFA3"/>
<evidence type="ECO:0000313" key="4">
    <source>
        <dbReference type="EMBL" id="EGG08970.1"/>
    </source>
</evidence>
<feature type="domain" description="FHF complex subunit HOOK-interacting protein C-terminal" evidence="3">
    <location>
        <begin position="900"/>
        <end position="944"/>
    </location>
</feature>